<feature type="domain" description="RapA2 cadherin-like" evidence="1">
    <location>
        <begin position="292"/>
        <end position="347"/>
    </location>
</feature>
<reference evidence="2" key="1">
    <citation type="submission" date="2018-05" db="EMBL/GenBank/DDBJ databases">
        <authorList>
            <person name="Lanie J.A."/>
            <person name="Ng W.-L."/>
            <person name="Kazmierczak K.M."/>
            <person name="Andrzejewski T.M."/>
            <person name="Davidsen T.M."/>
            <person name="Wayne K.J."/>
            <person name="Tettelin H."/>
            <person name="Glass J.I."/>
            <person name="Rusch D."/>
            <person name="Podicherti R."/>
            <person name="Tsui H.-C.T."/>
            <person name="Winkler M.E."/>
        </authorList>
    </citation>
    <scope>NUCLEOTIDE SEQUENCE</scope>
</reference>
<protein>
    <recommendedName>
        <fullName evidence="1">RapA2 cadherin-like domain-containing protein</fullName>
    </recommendedName>
</protein>
<organism evidence="2">
    <name type="scientific">marine metagenome</name>
    <dbReference type="NCBI Taxonomy" id="408172"/>
    <lineage>
        <taxon>unclassified sequences</taxon>
        <taxon>metagenomes</taxon>
        <taxon>ecological metagenomes</taxon>
    </lineage>
</organism>
<dbReference type="InterPro" id="IPR040853">
    <property type="entry name" value="RapA2_cadherin-like"/>
</dbReference>
<proteinExistence type="predicted"/>
<evidence type="ECO:0000313" key="2">
    <source>
        <dbReference type="EMBL" id="SVC52759.1"/>
    </source>
</evidence>
<sequence length="377" mass="38640">GDAVDIVVTNASSAESYSAIVVKAETAMAATDDNAAIKEALNNASAAAQNSQALVDTTQNQADLARAQAIYSESSAAQSSAGQAQFAQSLSKTLQEEALRIAQELANARPVAIDDVKDGDDAIDEDTLTVVNLLQNDTRTDGDPLVGATLLSVGAATNGDVEILAQQELVTFSGAGAGVTYTLSIDGHEISYRGLSYENAAAVALKVVEAINSNSDLNVSVVASSNSDGKILVSALQAGQPFVITENDSNLAVSNQVANGSVKYTPNANYNGSDTFTYTVANDAEVPSYSSATVRIEVSAVNDGPTTVADFGTVVSSAGTSVRVLSNDTDIDGDALSITEVTFEGDTKAISMAATVATTVNNSSGVIRLPKLIISHC</sequence>
<feature type="non-terminal residue" evidence="2">
    <location>
        <position position="377"/>
    </location>
</feature>
<dbReference type="AlphaFoldDB" id="A0A382MV45"/>
<accession>A0A382MV45</accession>
<dbReference type="Pfam" id="PF17963">
    <property type="entry name" value="Big_9"/>
    <property type="match status" value="1"/>
</dbReference>
<gene>
    <name evidence="2" type="ORF">METZ01_LOCUS305613</name>
</gene>
<evidence type="ECO:0000259" key="1">
    <source>
        <dbReference type="Pfam" id="PF17803"/>
    </source>
</evidence>
<dbReference type="EMBL" id="UINC01096128">
    <property type="protein sequence ID" value="SVC52759.1"/>
    <property type="molecule type" value="Genomic_DNA"/>
</dbReference>
<name>A0A382MV45_9ZZZZ</name>
<feature type="non-terminal residue" evidence="2">
    <location>
        <position position="1"/>
    </location>
</feature>
<dbReference type="Pfam" id="PF17803">
    <property type="entry name" value="Cadherin_4"/>
    <property type="match status" value="1"/>
</dbReference>
<dbReference type="Gene3D" id="2.60.40.3440">
    <property type="match status" value="1"/>
</dbReference>